<protein>
    <submittedName>
        <fullName evidence="4">Phytochrome-like protein cph2</fullName>
    </submittedName>
</protein>
<dbReference type="PROSITE" id="PS50883">
    <property type="entry name" value="EAL"/>
    <property type="match status" value="1"/>
</dbReference>
<evidence type="ECO:0000259" key="2">
    <source>
        <dbReference type="PROSITE" id="PS50883"/>
    </source>
</evidence>
<dbReference type="CDD" id="cd01948">
    <property type="entry name" value="EAL"/>
    <property type="match status" value="1"/>
</dbReference>
<dbReference type="RefSeq" id="WP_088332964.1">
    <property type="nucleotide sequence ID" value="NZ_NBBJ01000001.1"/>
</dbReference>
<dbReference type="Gene3D" id="3.30.70.270">
    <property type="match status" value="1"/>
</dbReference>
<dbReference type="PANTHER" id="PTHR33121:SF70">
    <property type="entry name" value="SIGNALING PROTEIN YKOW"/>
    <property type="match status" value="1"/>
</dbReference>
<dbReference type="InterPro" id="IPR043128">
    <property type="entry name" value="Rev_trsase/Diguanyl_cyclase"/>
</dbReference>
<accession>A0A245ZTJ5</accession>
<dbReference type="OrthoDB" id="9814202at2"/>
<gene>
    <name evidence="4" type="primary">cph2_5</name>
    <name evidence="4" type="ORF">SPMU_13740</name>
</gene>
<keyword evidence="1" id="KW-1133">Transmembrane helix</keyword>
<dbReference type="EMBL" id="NBBJ01000001">
    <property type="protein sequence ID" value="OWK33030.1"/>
    <property type="molecule type" value="Genomic_DNA"/>
</dbReference>
<feature type="transmembrane region" description="Helical" evidence="1">
    <location>
        <begin position="21"/>
        <end position="43"/>
    </location>
</feature>
<dbReference type="SUPFAM" id="SSF141868">
    <property type="entry name" value="EAL domain-like"/>
    <property type="match status" value="1"/>
</dbReference>
<dbReference type="GO" id="GO:0071111">
    <property type="term" value="F:cyclic-guanylate-specific phosphodiesterase activity"/>
    <property type="evidence" value="ECO:0007669"/>
    <property type="project" value="InterPro"/>
</dbReference>
<proteinExistence type="predicted"/>
<dbReference type="InterPro" id="IPR029787">
    <property type="entry name" value="Nucleotide_cyclase"/>
</dbReference>
<dbReference type="SMART" id="SM00267">
    <property type="entry name" value="GGDEF"/>
    <property type="match status" value="1"/>
</dbReference>
<feature type="transmembrane region" description="Helical" evidence="1">
    <location>
        <begin position="55"/>
        <end position="73"/>
    </location>
</feature>
<dbReference type="CDD" id="cd01949">
    <property type="entry name" value="GGDEF"/>
    <property type="match status" value="1"/>
</dbReference>
<keyword evidence="1" id="KW-0812">Transmembrane</keyword>
<dbReference type="PROSITE" id="PS50887">
    <property type="entry name" value="GGDEF"/>
    <property type="match status" value="1"/>
</dbReference>
<reference evidence="4 5" key="1">
    <citation type="submission" date="2017-03" db="EMBL/GenBank/DDBJ databases">
        <title>Genome sequence of Sphingomonas mucosissima DSM 17494.</title>
        <authorList>
            <person name="Poehlein A."/>
            <person name="Wuebbeler J.H."/>
            <person name="Steinbuechel A."/>
            <person name="Daniel R."/>
        </authorList>
    </citation>
    <scope>NUCLEOTIDE SEQUENCE [LARGE SCALE GENOMIC DNA]</scope>
    <source>
        <strain evidence="4 5">DSM 17494</strain>
    </source>
</reference>
<dbReference type="Pfam" id="PF00990">
    <property type="entry name" value="GGDEF"/>
    <property type="match status" value="1"/>
</dbReference>
<sequence>MDESTAYEPARNGRRGTRATPISLVTMAAVALCVVVLGAVIVGVVRNGPAAAEPLVWPLIAALLLNLAVMVAGRRRHRNVTRQLRLQLDSTEGARRLSPKDPLTGFLNRRALVEEGTTMLQEAAQRQLAVAMLMIDLDRFKTINDLHGHGTGDVLLARVAAEISNELPPVSLAARVGGDEFACLFVFNPADPNTVQRVAERLVSRLTRPLDLGGTSLHVSASIGIAHSDQERTTVEALIRASDIAMYAAKEAGRNRFSWFDPDMARALHARHELETALRAAIPAGQIVPHFEQQMDLNTGQLLGFEVLARWNHPLHGQISPDRFIPIAEQTGMIADLSQTLMRQAFLAARDWDPALTISINVSAVQLRDAWLPQKIIKLLLETGFPAHRLEIEITERALFENLALAQSIIGSLKNQGISVALDDFGTGYSSLGHLRAMPFDRIKIERSFVQVIAEDQDSAALVGAVASVGASLNLPVTAEGIEDLATEARMRALGCARGQGYLYGRPADAANTRRLLAERRLLGAGSAASDAERRLAG</sequence>
<name>A0A245ZTJ5_9SPHN</name>
<dbReference type="Proteomes" id="UP000197783">
    <property type="component" value="Unassembled WGS sequence"/>
</dbReference>
<comment type="caution">
    <text evidence="4">The sequence shown here is derived from an EMBL/GenBank/DDBJ whole genome shotgun (WGS) entry which is preliminary data.</text>
</comment>
<dbReference type="InterPro" id="IPR050706">
    <property type="entry name" value="Cyclic-di-GMP_PDE-like"/>
</dbReference>
<dbReference type="InterPro" id="IPR035919">
    <property type="entry name" value="EAL_sf"/>
</dbReference>
<evidence type="ECO:0000313" key="4">
    <source>
        <dbReference type="EMBL" id="OWK33030.1"/>
    </source>
</evidence>
<dbReference type="SUPFAM" id="SSF55073">
    <property type="entry name" value="Nucleotide cyclase"/>
    <property type="match status" value="1"/>
</dbReference>
<evidence type="ECO:0000313" key="5">
    <source>
        <dbReference type="Proteomes" id="UP000197783"/>
    </source>
</evidence>
<feature type="domain" description="EAL" evidence="2">
    <location>
        <begin position="271"/>
        <end position="521"/>
    </location>
</feature>
<evidence type="ECO:0000259" key="3">
    <source>
        <dbReference type="PROSITE" id="PS50887"/>
    </source>
</evidence>
<organism evidence="4 5">
    <name type="scientific">Sphingomonas mucosissima</name>
    <dbReference type="NCBI Taxonomy" id="370959"/>
    <lineage>
        <taxon>Bacteria</taxon>
        <taxon>Pseudomonadati</taxon>
        <taxon>Pseudomonadota</taxon>
        <taxon>Alphaproteobacteria</taxon>
        <taxon>Sphingomonadales</taxon>
        <taxon>Sphingomonadaceae</taxon>
        <taxon>Sphingomonas</taxon>
    </lineage>
</organism>
<evidence type="ECO:0000256" key="1">
    <source>
        <dbReference type="SAM" id="Phobius"/>
    </source>
</evidence>
<dbReference type="InterPro" id="IPR001633">
    <property type="entry name" value="EAL_dom"/>
</dbReference>
<dbReference type="InterPro" id="IPR000160">
    <property type="entry name" value="GGDEF_dom"/>
</dbReference>
<dbReference type="Pfam" id="PF00563">
    <property type="entry name" value="EAL"/>
    <property type="match status" value="1"/>
</dbReference>
<dbReference type="SMART" id="SM00052">
    <property type="entry name" value="EAL"/>
    <property type="match status" value="1"/>
</dbReference>
<feature type="domain" description="GGDEF" evidence="3">
    <location>
        <begin position="128"/>
        <end position="262"/>
    </location>
</feature>
<keyword evidence="5" id="KW-1185">Reference proteome</keyword>
<dbReference type="Gene3D" id="3.20.20.450">
    <property type="entry name" value="EAL domain"/>
    <property type="match status" value="1"/>
</dbReference>
<dbReference type="PANTHER" id="PTHR33121">
    <property type="entry name" value="CYCLIC DI-GMP PHOSPHODIESTERASE PDEF"/>
    <property type="match status" value="1"/>
</dbReference>
<dbReference type="AlphaFoldDB" id="A0A245ZTJ5"/>
<dbReference type="NCBIfam" id="TIGR00254">
    <property type="entry name" value="GGDEF"/>
    <property type="match status" value="1"/>
</dbReference>
<keyword evidence="1" id="KW-0472">Membrane</keyword>